<accession>A0A6J7WTR7</accession>
<gene>
    <name evidence="3" type="ORF">UFOVP233_14</name>
</gene>
<dbReference type="SMART" id="SM00507">
    <property type="entry name" value="HNHc"/>
    <property type="match status" value="1"/>
</dbReference>
<reference evidence="3" key="1">
    <citation type="submission" date="2020-05" db="EMBL/GenBank/DDBJ databases">
        <authorList>
            <person name="Chiriac C."/>
            <person name="Salcher M."/>
            <person name="Ghai R."/>
            <person name="Kavagutti S V."/>
        </authorList>
    </citation>
    <scope>NUCLEOTIDE SEQUENCE</scope>
</reference>
<dbReference type="InterPro" id="IPR003615">
    <property type="entry name" value="HNH_nuc"/>
</dbReference>
<organism evidence="3">
    <name type="scientific">uncultured Caudovirales phage</name>
    <dbReference type="NCBI Taxonomy" id="2100421"/>
    <lineage>
        <taxon>Viruses</taxon>
        <taxon>Duplodnaviria</taxon>
        <taxon>Heunggongvirae</taxon>
        <taxon>Uroviricota</taxon>
        <taxon>Caudoviricetes</taxon>
        <taxon>Peduoviridae</taxon>
        <taxon>Maltschvirus</taxon>
        <taxon>Maltschvirus maltsch</taxon>
    </lineage>
</organism>
<dbReference type="Pfam" id="PF01844">
    <property type="entry name" value="HNH"/>
    <property type="match status" value="1"/>
</dbReference>
<evidence type="ECO:0000256" key="1">
    <source>
        <dbReference type="SAM" id="MobiDB-lite"/>
    </source>
</evidence>
<dbReference type="Gene3D" id="1.10.30.50">
    <property type="match status" value="1"/>
</dbReference>
<feature type="region of interest" description="Disordered" evidence="1">
    <location>
        <begin position="64"/>
        <end position="91"/>
    </location>
</feature>
<evidence type="ECO:0000259" key="2">
    <source>
        <dbReference type="SMART" id="SM00507"/>
    </source>
</evidence>
<dbReference type="EMBL" id="LR798285">
    <property type="protein sequence ID" value="CAB5220205.1"/>
    <property type="molecule type" value="Genomic_DNA"/>
</dbReference>
<feature type="compositionally biased region" description="Basic and acidic residues" evidence="1">
    <location>
        <begin position="67"/>
        <end position="77"/>
    </location>
</feature>
<proteinExistence type="predicted"/>
<evidence type="ECO:0000313" key="3">
    <source>
        <dbReference type="EMBL" id="CAB5220205.1"/>
    </source>
</evidence>
<feature type="domain" description="HNH nuclease" evidence="2">
    <location>
        <begin position="19"/>
        <end position="73"/>
    </location>
</feature>
<feature type="compositionally biased region" description="Basic residues" evidence="1">
    <location>
        <begin position="78"/>
        <end position="91"/>
    </location>
</feature>
<dbReference type="InterPro" id="IPR002711">
    <property type="entry name" value="HNH"/>
</dbReference>
<dbReference type="GO" id="GO:0003676">
    <property type="term" value="F:nucleic acid binding"/>
    <property type="evidence" value="ECO:0007669"/>
    <property type="project" value="InterPro"/>
</dbReference>
<dbReference type="GO" id="GO:0004519">
    <property type="term" value="F:endonuclease activity"/>
    <property type="evidence" value="ECO:0007669"/>
    <property type="project" value="InterPro"/>
</dbReference>
<protein>
    <submittedName>
        <fullName evidence="3">HNHc domain containing protein</fullName>
    </submittedName>
</protein>
<name>A0A6J7WTR7_9CAUD</name>
<sequence>MTAETSKYGLEKRRTFSPRQRLAVFEAHKGVCCLCGLKINVGDKWIVEHIIALELGGGNDDSNIGPSHDHCATEKTKGDHKRGAKLKRVRQKHLGIKKEPRTIVPGSRASKWKKKADGTVVLRDSE</sequence>
<dbReference type="GO" id="GO:0008270">
    <property type="term" value="F:zinc ion binding"/>
    <property type="evidence" value="ECO:0007669"/>
    <property type="project" value="InterPro"/>
</dbReference>